<reference evidence="2" key="2">
    <citation type="submission" date="2025-08" db="UniProtKB">
        <authorList>
            <consortium name="RefSeq"/>
        </authorList>
    </citation>
    <scope>IDENTIFICATION</scope>
</reference>
<gene>
    <name evidence="2" type="primary">LOC107012409</name>
</gene>
<proteinExistence type="predicted"/>
<reference evidence="1" key="1">
    <citation type="journal article" date="2014" name="Nat. Genet.">
        <title>The genome of the stress-tolerant wild tomato species Solanum pennellii.</title>
        <authorList>
            <person name="Bolger A."/>
            <person name="Scossa F."/>
            <person name="Bolger M.E."/>
            <person name="Lanz C."/>
            <person name="Maumus F."/>
            <person name="Tohge T."/>
            <person name="Quesneville H."/>
            <person name="Alseekh S."/>
            <person name="Sorensen I."/>
            <person name="Lichtenstein G."/>
            <person name="Fich E.A."/>
            <person name="Conte M."/>
            <person name="Keller H."/>
            <person name="Schneeberger K."/>
            <person name="Schwacke R."/>
            <person name="Ofner I."/>
            <person name="Vrebalov J."/>
            <person name="Xu Y."/>
            <person name="Osorio S."/>
            <person name="Aflitos S.A."/>
            <person name="Schijlen E."/>
            <person name="Jimenez-Gomez J.M."/>
            <person name="Ryngajllo M."/>
            <person name="Kimura S."/>
            <person name="Kumar R."/>
            <person name="Koenig D."/>
            <person name="Headland L.R."/>
            <person name="Maloof J.N."/>
            <person name="Sinha N."/>
            <person name="van Ham R.C."/>
            <person name="Lankhorst R.K."/>
            <person name="Mao L."/>
            <person name="Vogel A."/>
            <person name="Arsova B."/>
            <person name="Panstruga R."/>
            <person name="Fei Z."/>
            <person name="Rose J.K."/>
            <person name="Zamir D."/>
            <person name="Carrari F."/>
            <person name="Giovannoni J.J."/>
            <person name="Weigel D."/>
            <person name="Usadel B."/>
            <person name="Fernie A.R."/>
        </authorList>
    </citation>
    <scope>NUCLEOTIDE SEQUENCE [LARGE SCALE GENOMIC DNA]</scope>
    <source>
        <strain evidence="1">cv. LA0716</strain>
    </source>
</reference>
<evidence type="ECO:0000313" key="2">
    <source>
        <dbReference type="RefSeq" id="XP_015067735.1"/>
    </source>
</evidence>
<name>A0ABM1G982_SOLPN</name>
<evidence type="ECO:0000313" key="1">
    <source>
        <dbReference type="Proteomes" id="UP000694930"/>
    </source>
</evidence>
<protein>
    <submittedName>
        <fullName evidence="2">Uncharacterized protein LOC107012409 isoform X2</fullName>
    </submittedName>
</protein>
<dbReference type="RefSeq" id="XP_015067735.1">
    <property type="nucleotide sequence ID" value="XM_015212249.2"/>
</dbReference>
<accession>A0ABM1G982</accession>
<keyword evidence="1" id="KW-1185">Reference proteome</keyword>
<dbReference type="Proteomes" id="UP000694930">
    <property type="component" value="Chromosome 3"/>
</dbReference>
<organism evidence="1 2">
    <name type="scientific">Solanum pennellii</name>
    <name type="common">Tomato</name>
    <name type="synonym">Lycopersicon pennellii</name>
    <dbReference type="NCBI Taxonomy" id="28526"/>
    <lineage>
        <taxon>Eukaryota</taxon>
        <taxon>Viridiplantae</taxon>
        <taxon>Streptophyta</taxon>
        <taxon>Embryophyta</taxon>
        <taxon>Tracheophyta</taxon>
        <taxon>Spermatophyta</taxon>
        <taxon>Magnoliopsida</taxon>
        <taxon>eudicotyledons</taxon>
        <taxon>Gunneridae</taxon>
        <taxon>Pentapetalae</taxon>
        <taxon>asterids</taxon>
        <taxon>lamiids</taxon>
        <taxon>Solanales</taxon>
        <taxon>Solanaceae</taxon>
        <taxon>Solanoideae</taxon>
        <taxon>Solaneae</taxon>
        <taxon>Solanum</taxon>
        <taxon>Solanum subgen. Lycopersicon</taxon>
    </lineage>
</organism>
<dbReference type="GeneID" id="107012409"/>
<sequence>MEFVPSGTSDKLGTIQRRLAWPLSSTMTRTNREMVQFCPSSALMLRSLLYFFGRSDGGDVQMRFFELRVGNVDSRRKTDNLIVDSKMMTKQIQDAFKEFITREDIGK</sequence>